<dbReference type="PROSITE" id="PS50893">
    <property type="entry name" value="ABC_TRANSPORTER_2"/>
    <property type="match status" value="1"/>
</dbReference>
<evidence type="ECO:0000256" key="1">
    <source>
        <dbReference type="ARBA" id="ARBA00022448"/>
    </source>
</evidence>
<accession>A0A5A5TI95</accession>
<dbReference type="GO" id="GO:0005524">
    <property type="term" value="F:ATP binding"/>
    <property type="evidence" value="ECO:0007669"/>
    <property type="project" value="UniProtKB-KW"/>
</dbReference>
<keyword evidence="3 5" id="KW-0067">ATP-binding</keyword>
<dbReference type="FunFam" id="3.40.50.300:FF:000421">
    <property type="entry name" value="Branched-chain amino acid ABC transporter ATP-binding protein"/>
    <property type="match status" value="1"/>
</dbReference>
<keyword evidence="2" id="KW-0547">Nucleotide-binding</keyword>
<dbReference type="GO" id="GO:0005886">
    <property type="term" value="C:plasma membrane"/>
    <property type="evidence" value="ECO:0007669"/>
    <property type="project" value="TreeGrafter"/>
</dbReference>
<gene>
    <name evidence="5" type="ORF">KDI_48840</name>
</gene>
<dbReference type="InterPro" id="IPR032823">
    <property type="entry name" value="BCA_ABC_TP_C"/>
</dbReference>
<comment type="caution">
    <text evidence="5">The sequence shown here is derived from an EMBL/GenBank/DDBJ whole genome shotgun (WGS) entry which is preliminary data.</text>
</comment>
<reference evidence="5 6" key="1">
    <citation type="submission" date="2019-01" db="EMBL/GenBank/DDBJ databases">
        <title>Draft genome sequence of Dictyobacter sp. Uno17.</title>
        <authorList>
            <person name="Wang C.M."/>
            <person name="Zheng Y."/>
            <person name="Sakai Y."/>
            <person name="Abe K."/>
            <person name="Yokota A."/>
            <person name="Yabe S."/>
        </authorList>
    </citation>
    <scope>NUCLEOTIDE SEQUENCE [LARGE SCALE GENOMIC DNA]</scope>
    <source>
        <strain evidence="5 6">Uno17</strain>
    </source>
</reference>
<keyword evidence="1" id="KW-0813">Transport</keyword>
<feature type="domain" description="ABC transporter" evidence="4">
    <location>
        <begin position="10"/>
        <end position="249"/>
    </location>
</feature>
<dbReference type="InterPro" id="IPR051120">
    <property type="entry name" value="ABC_AA/LPS_Transport"/>
</dbReference>
<dbReference type="RefSeq" id="WP_149404153.1">
    <property type="nucleotide sequence ID" value="NZ_BIXY01000104.1"/>
</dbReference>
<dbReference type="Gene3D" id="3.40.50.300">
    <property type="entry name" value="P-loop containing nucleotide triphosphate hydrolases"/>
    <property type="match status" value="1"/>
</dbReference>
<evidence type="ECO:0000256" key="2">
    <source>
        <dbReference type="ARBA" id="ARBA00022741"/>
    </source>
</evidence>
<dbReference type="EMBL" id="BIXY01000104">
    <property type="protein sequence ID" value="GCF11320.1"/>
    <property type="molecule type" value="Genomic_DNA"/>
</dbReference>
<dbReference type="PANTHER" id="PTHR45772:SF9">
    <property type="entry name" value="CONSERVED COMPONENT OF ABC TRANSPORTER FOR NATURAL AMINO ACIDS"/>
    <property type="match status" value="1"/>
</dbReference>
<dbReference type="Pfam" id="PF00005">
    <property type="entry name" value="ABC_tran"/>
    <property type="match status" value="1"/>
</dbReference>
<evidence type="ECO:0000259" key="4">
    <source>
        <dbReference type="PROSITE" id="PS50893"/>
    </source>
</evidence>
<dbReference type="SMART" id="SM00382">
    <property type="entry name" value="AAA"/>
    <property type="match status" value="1"/>
</dbReference>
<dbReference type="SUPFAM" id="SSF52540">
    <property type="entry name" value="P-loop containing nucleoside triphosphate hydrolases"/>
    <property type="match status" value="1"/>
</dbReference>
<evidence type="ECO:0000256" key="3">
    <source>
        <dbReference type="ARBA" id="ARBA00022840"/>
    </source>
</evidence>
<organism evidence="5 6">
    <name type="scientific">Dictyobacter arantiisoli</name>
    <dbReference type="NCBI Taxonomy" id="2014874"/>
    <lineage>
        <taxon>Bacteria</taxon>
        <taxon>Bacillati</taxon>
        <taxon>Chloroflexota</taxon>
        <taxon>Ktedonobacteria</taxon>
        <taxon>Ktedonobacterales</taxon>
        <taxon>Dictyobacteraceae</taxon>
        <taxon>Dictyobacter</taxon>
    </lineage>
</organism>
<evidence type="ECO:0000313" key="5">
    <source>
        <dbReference type="EMBL" id="GCF11320.1"/>
    </source>
</evidence>
<dbReference type="AlphaFoldDB" id="A0A5A5TI95"/>
<evidence type="ECO:0000313" key="6">
    <source>
        <dbReference type="Proteomes" id="UP000322530"/>
    </source>
</evidence>
<dbReference type="InterPro" id="IPR003593">
    <property type="entry name" value="AAA+_ATPase"/>
</dbReference>
<dbReference type="CDD" id="cd03219">
    <property type="entry name" value="ABC_Mj1267_LivG_branched"/>
    <property type="match status" value="1"/>
</dbReference>
<protein>
    <submittedName>
        <fullName evidence="5">ABC transporter ATP-binding protein</fullName>
    </submittedName>
</protein>
<dbReference type="InterPro" id="IPR027417">
    <property type="entry name" value="P-loop_NTPase"/>
</dbReference>
<name>A0A5A5TI95_9CHLR</name>
<proteinExistence type="predicted"/>
<sequence length="252" mass="27635">MDKEIQNNVIEVSTISKAFGGLRALENCSLNIQAGSITGLIGPNGSGKTTLFNAITGYERIDSGDIRFQGKSIAQSKPEQIFKLGIGRTFQLTRIFPKLTVLENMHVAVQRQGKGNMFSSWSAAHERRKALELLDFVGITKHKDLLAGNLSYGQRKLLEFAFILIADPKIILLDEPAGGVNPTMILYLADRIRELHQQGLTFLIVEHNMEFVMNLCQQVAVMHQGNIIAQGTGAEVRSNPAVLDAYLGGGLE</sequence>
<dbReference type="Proteomes" id="UP000322530">
    <property type="component" value="Unassembled WGS sequence"/>
</dbReference>
<dbReference type="OrthoDB" id="9805514at2"/>
<dbReference type="GO" id="GO:0016887">
    <property type="term" value="F:ATP hydrolysis activity"/>
    <property type="evidence" value="ECO:0007669"/>
    <property type="project" value="InterPro"/>
</dbReference>
<dbReference type="InterPro" id="IPR003439">
    <property type="entry name" value="ABC_transporter-like_ATP-bd"/>
</dbReference>
<dbReference type="PANTHER" id="PTHR45772">
    <property type="entry name" value="CONSERVED COMPONENT OF ABC TRANSPORTER FOR NATURAL AMINO ACIDS-RELATED"/>
    <property type="match status" value="1"/>
</dbReference>
<dbReference type="Pfam" id="PF12399">
    <property type="entry name" value="BCA_ABC_TP_C"/>
    <property type="match status" value="1"/>
</dbReference>
<keyword evidence="6" id="KW-1185">Reference proteome</keyword>